<dbReference type="SUPFAM" id="SSF55347">
    <property type="entry name" value="Glyceraldehyde-3-phosphate dehydrogenase-like, C-terminal domain"/>
    <property type="match status" value="1"/>
</dbReference>
<dbReference type="SUPFAM" id="SSF51735">
    <property type="entry name" value="NAD(P)-binding Rossmann-fold domains"/>
    <property type="match status" value="1"/>
</dbReference>
<dbReference type="InterPro" id="IPR055170">
    <property type="entry name" value="GFO_IDH_MocA-like_dom"/>
</dbReference>
<feature type="domain" description="Gfo/Idh/MocA-like oxidoreductase N-terminal" evidence="2">
    <location>
        <begin position="40"/>
        <end position="105"/>
    </location>
</feature>
<comment type="caution">
    <text evidence="4">The sequence shown here is derived from an EMBL/GenBank/DDBJ whole genome shotgun (WGS) entry which is preliminary data.</text>
</comment>
<dbReference type="PANTHER" id="PTHR43377">
    <property type="entry name" value="BILIVERDIN REDUCTASE A"/>
    <property type="match status" value="1"/>
</dbReference>
<dbReference type="GO" id="GO:0000166">
    <property type="term" value="F:nucleotide binding"/>
    <property type="evidence" value="ECO:0007669"/>
    <property type="project" value="InterPro"/>
</dbReference>
<protein>
    <submittedName>
        <fullName evidence="4">Gfo/Idh/MocA family oxidoreductase</fullName>
    </submittedName>
</protein>
<dbReference type="EMBL" id="SMKL01000053">
    <property type="protein sequence ID" value="TDC48599.1"/>
    <property type="molecule type" value="Genomic_DNA"/>
</dbReference>
<dbReference type="Pfam" id="PF01408">
    <property type="entry name" value="GFO_IDH_MocA"/>
    <property type="match status" value="1"/>
</dbReference>
<dbReference type="RefSeq" id="WP_131985910.1">
    <property type="nucleotide sequence ID" value="NZ_SMKL01000053.1"/>
</dbReference>
<evidence type="ECO:0000259" key="3">
    <source>
        <dbReference type="Pfam" id="PF22725"/>
    </source>
</evidence>
<evidence type="ECO:0000259" key="2">
    <source>
        <dbReference type="Pfam" id="PF01408"/>
    </source>
</evidence>
<dbReference type="InterPro" id="IPR051450">
    <property type="entry name" value="Gfo/Idh/MocA_Oxidoreductases"/>
</dbReference>
<dbReference type="AlphaFoldDB" id="A0A4R4RIA4"/>
<keyword evidence="5" id="KW-1185">Reference proteome</keyword>
<dbReference type="Pfam" id="PF22725">
    <property type="entry name" value="GFO_IDH_MocA_C3"/>
    <property type="match status" value="1"/>
</dbReference>
<evidence type="ECO:0000256" key="1">
    <source>
        <dbReference type="SAM" id="MobiDB-lite"/>
    </source>
</evidence>
<dbReference type="Gene3D" id="3.30.360.10">
    <property type="entry name" value="Dihydrodipicolinate Reductase, domain 2"/>
    <property type="match status" value="1"/>
</dbReference>
<evidence type="ECO:0000313" key="5">
    <source>
        <dbReference type="Proteomes" id="UP000295621"/>
    </source>
</evidence>
<dbReference type="OrthoDB" id="9792085at2"/>
<dbReference type="Gene3D" id="3.40.50.720">
    <property type="entry name" value="NAD(P)-binding Rossmann-like Domain"/>
    <property type="match status" value="1"/>
</dbReference>
<accession>A0A4R4RIA4</accession>
<feature type="domain" description="GFO/IDH/MocA-like oxidoreductase" evidence="3">
    <location>
        <begin position="115"/>
        <end position="232"/>
    </location>
</feature>
<organism evidence="4 5">
    <name type="scientific">Jiangella ureilytica</name>
    <dbReference type="NCBI Taxonomy" id="2530374"/>
    <lineage>
        <taxon>Bacteria</taxon>
        <taxon>Bacillati</taxon>
        <taxon>Actinomycetota</taxon>
        <taxon>Actinomycetes</taxon>
        <taxon>Jiangellales</taxon>
        <taxon>Jiangellaceae</taxon>
        <taxon>Jiangella</taxon>
    </lineage>
</organism>
<evidence type="ECO:0000313" key="4">
    <source>
        <dbReference type="EMBL" id="TDC48599.1"/>
    </source>
</evidence>
<dbReference type="InterPro" id="IPR036291">
    <property type="entry name" value="NAD(P)-bd_dom_sf"/>
</dbReference>
<proteinExistence type="predicted"/>
<dbReference type="Proteomes" id="UP000295621">
    <property type="component" value="Unassembled WGS sequence"/>
</dbReference>
<feature type="region of interest" description="Disordered" evidence="1">
    <location>
        <begin position="245"/>
        <end position="271"/>
    </location>
</feature>
<dbReference type="PANTHER" id="PTHR43377:SF1">
    <property type="entry name" value="BILIVERDIN REDUCTASE A"/>
    <property type="match status" value="1"/>
</dbReference>
<gene>
    <name evidence="4" type="ORF">E1212_20605</name>
</gene>
<name>A0A4R4RIA4_9ACTN</name>
<reference evidence="4 5" key="1">
    <citation type="submission" date="2019-02" db="EMBL/GenBank/DDBJ databases">
        <title>Draft genome sequences of novel Actinobacteria.</title>
        <authorList>
            <person name="Sahin N."/>
            <person name="Ay H."/>
            <person name="Saygin H."/>
        </authorList>
    </citation>
    <scope>NUCLEOTIDE SEQUENCE [LARGE SCALE GENOMIC DNA]</scope>
    <source>
        <strain evidence="4 5">KC603</strain>
    </source>
</reference>
<sequence length="325" mass="33826">MSDTTLGVLLLGFAGLGPDQDHQRSMYEPAFEAHPGFEIVDGDLDDPAVDVVSICVEPDRRADAAIAALQAGKHVLADKPLALTAADAAKVAAVAAETGKVCLPAHHQRFHPMIAAARGAVAGGKVGLPWNVQADFLVAGGTPSPAGELANFAVYPLDVVLALTGLRVRRVYARLTTHWNDGGADDLALLFLTHENGLTSTISVGRTRELADTRPAGLAVHRYRVSGSHGVLDIDASRPAVVLRRGEASSYTTSSGPDGRPRGRLPGWHGPSTVDRLLDELHAAVTAGRPSSPSAADAVHIAEIVDAARTSAASGQPVDLQEGSR</sequence>
<dbReference type="InterPro" id="IPR000683">
    <property type="entry name" value="Gfo/Idh/MocA-like_OxRdtase_N"/>
</dbReference>